<dbReference type="EMBL" id="CP002497">
    <property type="protein sequence ID" value="AET37648.1"/>
    <property type="molecule type" value="Genomic_DNA"/>
</dbReference>
<evidence type="ECO:0000313" key="3">
    <source>
        <dbReference type="EMBL" id="AET37648.1"/>
    </source>
</evidence>
<dbReference type="GO" id="GO:0050839">
    <property type="term" value="F:cell adhesion molecule binding"/>
    <property type="evidence" value="ECO:0007669"/>
    <property type="project" value="InterPro"/>
</dbReference>
<keyword evidence="2" id="KW-0732">Signal</keyword>
<accession>G8JM77</accession>
<name>G8JM77_ERECY</name>
<evidence type="ECO:0000256" key="2">
    <source>
        <dbReference type="SAM" id="SignalP"/>
    </source>
</evidence>
<dbReference type="PROSITE" id="PS51257">
    <property type="entry name" value="PROKAR_LIPOPROTEIN"/>
    <property type="match status" value="1"/>
</dbReference>
<protein>
    <submittedName>
        <fullName evidence="3">Uncharacterized protein</fullName>
    </submittedName>
</protein>
<sequence>MRALIIVAFFLSCYSSAQSVVVSASISCEPIPTGSTLDSKPFSTRTATHSSDESSYVGVTAYFRYTTYIESCKSTIDSSTSTITVW</sequence>
<dbReference type="RefSeq" id="XP_003644465.1">
    <property type="nucleotide sequence ID" value="XM_003644417.1"/>
</dbReference>
<dbReference type="InParanoid" id="G8JM77"/>
<proteinExistence type="predicted"/>
<dbReference type="GO" id="GO:0000752">
    <property type="term" value="P:agglutination involved in conjugation with cellular fusion"/>
    <property type="evidence" value="ECO:0007669"/>
    <property type="project" value="InterPro"/>
</dbReference>
<feature type="signal peptide" evidence="2">
    <location>
        <begin position="1"/>
        <end position="19"/>
    </location>
</feature>
<evidence type="ECO:0000256" key="1">
    <source>
        <dbReference type="SAM" id="MobiDB-lite"/>
    </source>
</evidence>
<feature type="region of interest" description="Disordered" evidence="1">
    <location>
        <begin position="33"/>
        <end position="53"/>
    </location>
</feature>
<dbReference type="AlphaFoldDB" id="G8JM77"/>
<gene>
    <name evidence="3" type="ordered locus">Ecym_1420</name>
</gene>
<reference evidence="4" key="1">
    <citation type="journal article" date="2012" name="G3 (Bethesda)">
        <title>Pichia sorbitophila, an interspecies yeast hybrid reveals early steps of genome resolution following polyploidization.</title>
        <authorList>
            <person name="Leh Louis V."/>
            <person name="Despons L."/>
            <person name="Friedrich A."/>
            <person name="Martin T."/>
            <person name="Durrens P."/>
            <person name="Casaregola S."/>
            <person name="Neuveglise C."/>
            <person name="Fairhead C."/>
            <person name="Marck C."/>
            <person name="Cruz J.A."/>
            <person name="Straub M.L."/>
            <person name="Kugler V."/>
            <person name="Sacerdot C."/>
            <person name="Uzunov Z."/>
            <person name="Thierry A."/>
            <person name="Weiss S."/>
            <person name="Bleykasten C."/>
            <person name="De Montigny J."/>
            <person name="Jacques N."/>
            <person name="Jung P."/>
            <person name="Lemaire M."/>
            <person name="Mallet S."/>
            <person name="Morel G."/>
            <person name="Richard G.F."/>
            <person name="Sarkar A."/>
            <person name="Savel G."/>
            <person name="Schacherer J."/>
            <person name="Seret M.L."/>
            <person name="Talla E."/>
            <person name="Samson G."/>
            <person name="Jubin C."/>
            <person name="Poulain J."/>
            <person name="Vacherie B."/>
            <person name="Barbe V."/>
            <person name="Pelletier E."/>
            <person name="Sherman D.J."/>
            <person name="Westhof E."/>
            <person name="Weissenbach J."/>
            <person name="Baret P.V."/>
            <person name="Wincker P."/>
            <person name="Gaillardin C."/>
            <person name="Dujon B."/>
            <person name="Souciet J.L."/>
        </authorList>
    </citation>
    <scope>NUCLEOTIDE SEQUENCE [LARGE SCALE GENOMIC DNA]</scope>
    <source>
        <strain evidence="4">CBS 270.75 / DBVPG 7215 / KCTC 17166 / NRRL Y-17582</strain>
    </source>
</reference>
<keyword evidence="4" id="KW-1185">Reference proteome</keyword>
<organism evidence="3 4">
    <name type="scientific">Eremothecium cymbalariae (strain CBS 270.75 / DBVPG 7215 / KCTC 17166 / NRRL Y-17582)</name>
    <name type="common">Yeast</name>
    <dbReference type="NCBI Taxonomy" id="931890"/>
    <lineage>
        <taxon>Eukaryota</taxon>
        <taxon>Fungi</taxon>
        <taxon>Dikarya</taxon>
        <taxon>Ascomycota</taxon>
        <taxon>Saccharomycotina</taxon>
        <taxon>Saccharomycetes</taxon>
        <taxon>Saccharomycetales</taxon>
        <taxon>Saccharomycetaceae</taxon>
        <taxon>Eremothecium</taxon>
    </lineage>
</organism>
<dbReference type="Pfam" id="PF17366">
    <property type="entry name" value="AGA2"/>
    <property type="match status" value="1"/>
</dbReference>
<evidence type="ECO:0000313" key="4">
    <source>
        <dbReference type="Proteomes" id="UP000006790"/>
    </source>
</evidence>
<dbReference type="KEGG" id="erc:Ecym_1420"/>
<feature type="compositionally biased region" description="Polar residues" evidence="1">
    <location>
        <begin position="33"/>
        <end position="49"/>
    </location>
</feature>
<dbReference type="GeneID" id="11471730"/>
<dbReference type="InterPro" id="IPR014404">
    <property type="entry name" value="Aga2"/>
</dbReference>
<dbReference type="HOGENOM" id="CLU_2497897_0_0_1"/>
<feature type="chain" id="PRO_5003510794" evidence="2">
    <location>
        <begin position="20"/>
        <end position="86"/>
    </location>
</feature>
<dbReference type="OMA" id="TAYFRYT"/>
<dbReference type="Proteomes" id="UP000006790">
    <property type="component" value="Chromosome 1"/>
</dbReference>
<dbReference type="GO" id="GO:0009277">
    <property type="term" value="C:fungal-type cell wall"/>
    <property type="evidence" value="ECO:0007669"/>
    <property type="project" value="InterPro"/>
</dbReference>